<name>A0ABS9VS90_9BIFI</name>
<reference evidence="1 2" key="1">
    <citation type="journal article" date="2021" name="Environ. Microbiol.">
        <title>Genetic insights into the dark matter of the mammalian gut microbiota through targeted genome reconstruction.</title>
        <authorList>
            <person name="Lugli G.A."/>
            <person name="Alessandri G."/>
            <person name="Milani C."/>
            <person name="Viappiani A."/>
            <person name="Fontana F."/>
            <person name="Tarracchini C."/>
            <person name="Mancabelli L."/>
            <person name="Argentini C."/>
            <person name="Ruiz L."/>
            <person name="Margolles A."/>
            <person name="van Sinderen D."/>
            <person name="Turroni F."/>
            <person name="Ventura M."/>
        </authorList>
    </citation>
    <scope>NUCLEOTIDE SEQUENCE [LARGE SCALE GENOMIC DNA]</scope>
    <source>
        <strain evidence="1 2">MA1</strain>
    </source>
</reference>
<evidence type="ECO:0000313" key="2">
    <source>
        <dbReference type="Proteomes" id="UP000710815"/>
    </source>
</evidence>
<dbReference type="Proteomes" id="UP000710815">
    <property type="component" value="Unassembled WGS sequence"/>
</dbReference>
<dbReference type="RefSeq" id="WP_033493144.1">
    <property type="nucleotide sequence ID" value="NZ_JAFEJT020000003.1"/>
</dbReference>
<sequence>MESDCRQNRIVHNCDELDFARLSQTVTQESPQMIAVPQPYVDEPQHVVPRTDTLLDVPQI</sequence>
<reference evidence="1 2" key="2">
    <citation type="journal article" date="2021" name="Syst. Appl. Microbiol.">
        <title>Phylogenetic classification of ten novel species belonging to the genus Bifidobacterium comprising B. phasiani sp. nov., B. pongonis sp. nov., B. saguinibicoloris sp. nov., B. colobi sp. nov., B. simiiventris sp. nov., B. santillanense sp. nov., B. miconis sp. nov., B. amazonense sp. nov., B. pluvialisilvae sp. nov., and B. miconisargentati sp. nov.</title>
        <authorList>
            <person name="Lugli G.A."/>
            <person name="Calvete-Torre I."/>
            <person name="Alessandri G."/>
            <person name="Milani C."/>
            <person name="Turroni F."/>
            <person name="Laiolo P."/>
            <person name="Ossiprandi M.C."/>
            <person name="Margolles A."/>
            <person name="Ruiz L."/>
            <person name="Ventura M."/>
        </authorList>
    </citation>
    <scope>NUCLEOTIDE SEQUENCE [LARGE SCALE GENOMIC DNA]</scope>
    <source>
        <strain evidence="1 2">MA1</strain>
    </source>
</reference>
<accession>A0ABS9VS90</accession>
<comment type="caution">
    <text evidence="1">The sequence shown here is derived from an EMBL/GenBank/DDBJ whole genome shotgun (WGS) entry which is preliminary data.</text>
</comment>
<keyword evidence="2" id="KW-1185">Reference proteome</keyword>
<evidence type="ECO:0000313" key="1">
    <source>
        <dbReference type="EMBL" id="MCH9274950.1"/>
    </source>
</evidence>
<gene>
    <name evidence="1" type="ORF">JS533_001430</name>
</gene>
<organism evidence="1 2">
    <name type="scientific">Bifidobacterium amazonense</name>
    <dbReference type="NCBI Taxonomy" id="2809027"/>
    <lineage>
        <taxon>Bacteria</taxon>
        <taxon>Bacillati</taxon>
        <taxon>Actinomycetota</taxon>
        <taxon>Actinomycetes</taxon>
        <taxon>Bifidobacteriales</taxon>
        <taxon>Bifidobacteriaceae</taxon>
        <taxon>Bifidobacterium</taxon>
    </lineage>
</organism>
<dbReference type="EMBL" id="JAFEJT020000003">
    <property type="protein sequence ID" value="MCH9274950.1"/>
    <property type="molecule type" value="Genomic_DNA"/>
</dbReference>
<protein>
    <submittedName>
        <fullName evidence="1">Uncharacterized protein</fullName>
    </submittedName>
</protein>
<proteinExistence type="predicted"/>